<dbReference type="SUPFAM" id="SSF46689">
    <property type="entry name" value="Homeodomain-like"/>
    <property type="match status" value="1"/>
</dbReference>
<dbReference type="Pfam" id="PF00072">
    <property type="entry name" value="Response_reg"/>
    <property type="match status" value="1"/>
</dbReference>
<keyword evidence="13" id="KW-0802">TPR repeat</keyword>
<dbReference type="PRINTS" id="PR00344">
    <property type="entry name" value="BCTRLSENSOR"/>
</dbReference>
<dbReference type="PANTHER" id="PTHR43547">
    <property type="entry name" value="TWO-COMPONENT HISTIDINE KINASE"/>
    <property type="match status" value="1"/>
</dbReference>
<dbReference type="SUPFAM" id="SSF52172">
    <property type="entry name" value="CheY-like"/>
    <property type="match status" value="1"/>
</dbReference>
<evidence type="ECO:0000256" key="6">
    <source>
        <dbReference type="ARBA" id="ARBA00022777"/>
    </source>
</evidence>
<dbReference type="CDD" id="cd16922">
    <property type="entry name" value="HATPase_EvgS-ArcB-TorS-like"/>
    <property type="match status" value="1"/>
</dbReference>
<dbReference type="InterPro" id="IPR018060">
    <property type="entry name" value="HTH_AraC"/>
</dbReference>
<evidence type="ECO:0000256" key="7">
    <source>
        <dbReference type="ARBA" id="ARBA00022840"/>
    </source>
</evidence>
<comment type="catalytic activity">
    <reaction evidence="1">
        <text>ATP + protein L-histidine = ADP + protein N-phospho-L-histidine.</text>
        <dbReference type="EC" id="2.7.13.3"/>
    </reaction>
</comment>
<dbReference type="SUPFAM" id="SSF55874">
    <property type="entry name" value="ATPase domain of HSP90 chaperone/DNA topoisomerase II/histidine kinase"/>
    <property type="match status" value="1"/>
</dbReference>
<proteinExistence type="predicted"/>
<dbReference type="CDD" id="cd17574">
    <property type="entry name" value="REC_OmpR"/>
    <property type="match status" value="1"/>
</dbReference>
<evidence type="ECO:0000256" key="8">
    <source>
        <dbReference type="ARBA" id="ARBA00023012"/>
    </source>
</evidence>
<dbReference type="SMART" id="SM00342">
    <property type="entry name" value="HTH_ARAC"/>
    <property type="match status" value="1"/>
</dbReference>
<dbReference type="Gene3D" id="3.30.450.40">
    <property type="match status" value="1"/>
</dbReference>
<dbReference type="GO" id="GO:0000155">
    <property type="term" value="F:phosphorelay sensor kinase activity"/>
    <property type="evidence" value="ECO:0007669"/>
    <property type="project" value="InterPro"/>
</dbReference>
<dbReference type="InterPro" id="IPR011006">
    <property type="entry name" value="CheY-like_superfamily"/>
</dbReference>
<dbReference type="Gene3D" id="1.25.40.10">
    <property type="entry name" value="Tetratricopeptide repeat domain"/>
    <property type="match status" value="1"/>
</dbReference>
<dbReference type="SUPFAM" id="SSF47384">
    <property type="entry name" value="Homodimeric domain of signal transducing histidine kinase"/>
    <property type="match status" value="1"/>
</dbReference>
<dbReference type="InterPro" id="IPR003594">
    <property type="entry name" value="HATPase_dom"/>
</dbReference>
<evidence type="ECO:0000313" key="18">
    <source>
        <dbReference type="EMBL" id="RRB17237.1"/>
    </source>
</evidence>
<evidence type="ECO:0000259" key="17">
    <source>
        <dbReference type="PROSITE" id="PS50110"/>
    </source>
</evidence>
<dbReference type="Gene3D" id="1.10.287.130">
    <property type="match status" value="1"/>
</dbReference>
<keyword evidence="8" id="KW-0902">Two-component regulatory system</keyword>
<dbReference type="InterPro" id="IPR019734">
    <property type="entry name" value="TPR_rpt"/>
</dbReference>
<keyword evidence="19" id="KW-1185">Reference proteome</keyword>
<dbReference type="SMART" id="SM00387">
    <property type="entry name" value="HATPase_c"/>
    <property type="match status" value="1"/>
</dbReference>
<feature type="domain" description="Response regulatory" evidence="17">
    <location>
        <begin position="848"/>
        <end position="963"/>
    </location>
</feature>
<dbReference type="Pfam" id="PF12833">
    <property type="entry name" value="HTH_18"/>
    <property type="match status" value="1"/>
</dbReference>
<name>A0A3P1CV53_9BACT</name>
<evidence type="ECO:0000256" key="9">
    <source>
        <dbReference type="ARBA" id="ARBA00023015"/>
    </source>
</evidence>
<dbReference type="InterPro" id="IPR036097">
    <property type="entry name" value="HisK_dim/P_sf"/>
</dbReference>
<dbReference type="Pfam" id="PF13185">
    <property type="entry name" value="GAF_2"/>
    <property type="match status" value="1"/>
</dbReference>
<dbReference type="AlphaFoldDB" id="A0A3P1CV53"/>
<feature type="repeat" description="TPR" evidence="13">
    <location>
        <begin position="193"/>
        <end position="226"/>
    </location>
</feature>
<dbReference type="EC" id="2.7.13.3" evidence="2"/>
<reference evidence="18 19" key="1">
    <citation type="submission" date="2018-11" db="EMBL/GenBank/DDBJ databases">
        <authorList>
            <person name="Zhou Z."/>
            <person name="Wang G."/>
        </authorList>
    </citation>
    <scope>NUCLEOTIDE SEQUENCE [LARGE SCALE GENOMIC DNA]</scope>
    <source>
        <strain evidence="18 19">KCTC42998</strain>
    </source>
</reference>
<dbReference type="InterPro" id="IPR003018">
    <property type="entry name" value="GAF"/>
</dbReference>
<evidence type="ECO:0000256" key="11">
    <source>
        <dbReference type="ARBA" id="ARBA00023163"/>
    </source>
</evidence>
<dbReference type="OrthoDB" id="9797097at2"/>
<dbReference type="Proteomes" id="UP000274271">
    <property type="component" value="Unassembled WGS sequence"/>
</dbReference>
<dbReference type="PROSITE" id="PS00041">
    <property type="entry name" value="HTH_ARAC_FAMILY_1"/>
    <property type="match status" value="1"/>
</dbReference>
<dbReference type="Gene3D" id="3.30.565.10">
    <property type="entry name" value="Histidine kinase-like ATPase, C-terminal domain"/>
    <property type="match status" value="1"/>
</dbReference>
<evidence type="ECO:0000313" key="19">
    <source>
        <dbReference type="Proteomes" id="UP000274271"/>
    </source>
</evidence>
<keyword evidence="10" id="KW-0238">DNA-binding</keyword>
<evidence type="ECO:0000256" key="12">
    <source>
        <dbReference type="PROSITE-ProRule" id="PRU00169"/>
    </source>
</evidence>
<evidence type="ECO:0000256" key="2">
    <source>
        <dbReference type="ARBA" id="ARBA00012438"/>
    </source>
</evidence>
<keyword evidence="14" id="KW-0812">Transmembrane</keyword>
<dbReference type="SMART" id="SM00028">
    <property type="entry name" value="TPR"/>
    <property type="match status" value="5"/>
</dbReference>
<dbReference type="InterPro" id="IPR029016">
    <property type="entry name" value="GAF-like_dom_sf"/>
</dbReference>
<gene>
    <name evidence="18" type="ORF">EHT87_02845</name>
</gene>
<dbReference type="GO" id="GO:0043565">
    <property type="term" value="F:sequence-specific DNA binding"/>
    <property type="evidence" value="ECO:0007669"/>
    <property type="project" value="InterPro"/>
</dbReference>
<keyword evidence="14" id="KW-1133">Transmembrane helix</keyword>
<dbReference type="EMBL" id="RQJP01000001">
    <property type="protein sequence ID" value="RRB17237.1"/>
    <property type="molecule type" value="Genomic_DNA"/>
</dbReference>
<evidence type="ECO:0000256" key="1">
    <source>
        <dbReference type="ARBA" id="ARBA00000085"/>
    </source>
</evidence>
<keyword evidence="6" id="KW-0418">Kinase</keyword>
<dbReference type="PROSITE" id="PS50005">
    <property type="entry name" value="TPR"/>
    <property type="match status" value="2"/>
</dbReference>
<feature type="domain" description="HTH araC/xylS-type" evidence="15">
    <location>
        <begin position="995"/>
        <end position="1094"/>
    </location>
</feature>
<dbReference type="PANTHER" id="PTHR43547:SF2">
    <property type="entry name" value="HYBRID SIGNAL TRANSDUCTION HISTIDINE KINASE C"/>
    <property type="match status" value="1"/>
</dbReference>
<dbReference type="PROSITE" id="PS50110">
    <property type="entry name" value="RESPONSE_REGULATORY"/>
    <property type="match status" value="1"/>
</dbReference>
<dbReference type="SUPFAM" id="SSF55781">
    <property type="entry name" value="GAF domain-like"/>
    <property type="match status" value="1"/>
</dbReference>
<dbReference type="InterPro" id="IPR011990">
    <property type="entry name" value="TPR-like_helical_dom_sf"/>
</dbReference>
<evidence type="ECO:0000256" key="4">
    <source>
        <dbReference type="ARBA" id="ARBA00022679"/>
    </source>
</evidence>
<dbReference type="GO" id="GO:0003700">
    <property type="term" value="F:DNA-binding transcription factor activity"/>
    <property type="evidence" value="ECO:0007669"/>
    <property type="project" value="InterPro"/>
</dbReference>
<keyword evidence="3 12" id="KW-0597">Phosphoprotein</keyword>
<evidence type="ECO:0000256" key="10">
    <source>
        <dbReference type="ARBA" id="ARBA00023125"/>
    </source>
</evidence>
<dbReference type="InterPro" id="IPR036890">
    <property type="entry name" value="HATPase_C_sf"/>
</dbReference>
<protein>
    <recommendedName>
        <fullName evidence="2">histidine kinase</fullName>
        <ecNumber evidence="2">2.7.13.3</ecNumber>
    </recommendedName>
</protein>
<feature type="transmembrane region" description="Helical" evidence="14">
    <location>
        <begin position="351"/>
        <end position="370"/>
    </location>
</feature>
<evidence type="ECO:0000259" key="16">
    <source>
        <dbReference type="PROSITE" id="PS50109"/>
    </source>
</evidence>
<keyword evidence="14" id="KW-0472">Membrane</keyword>
<dbReference type="InterPro" id="IPR005467">
    <property type="entry name" value="His_kinase_dom"/>
</dbReference>
<dbReference type="Gene3D" id="1.10.10.60">
    <property type="entry name" value="Homeodomain-like"/>
    <property type="match status" value="1"/>
</dbReference>
<keyword evidence="7" id="KW-0067">ATP-binding</keyword>
<accession>A0A3P1CV53</accession>
<keyword evidence="4" id="KW-0808">Transferase</keyword>
<dbReference type="Pfam" id="PF13424">
    <property type="entry name" value="TPR_12"/>
    <property type="match status" value="1"/>
</dbReference>
<evidence type="ECO:0000256" key="14">
    <source>
        <dbReference type="SAM" id="Phobius"/>
    </source>
</evidence>
<dbReference type="SMART" id="SM00448">
    <property type="entry name" value="REC"/>
    <property type="match status" value="1"/>
</dbReference>
<dbReference type="SMART" id="SM00065">
    <property type="entry name" value="GAF"/>
    <property type="match status" value="1"/>
</dbReference>
<dbReference type="FunFam" id="3.30.565.10:FF:000037">
    <property type="entry name" value="Hybrid sensor histidine kinase/response regulator"/>
    <property type="match status" value="1"/>
</dbReference>
<keyword evidence="9" id="KW-0805">Transcription regulation</keyword>
<dbReference type="Pfam" id="PF13374">
    <property type="entry name" value="TPR_10"/>
    <property type="match status" value="1"/>
</dbReference>
<feature type="modified residue" description="4-aspartylphosphate" evidence="12">
    <location>
        <position position="896"/>
    </location>
</feature>
<evidence type="ECO:0000256" key="5">
    <source>
        <dbReference type="ARBA" id="ARBA00022741"/>
    </source>
</evidence>
<dbReference type="SUPFAM" id="SSF48452">
    <property type="entry name" value="TPR-like"/>
    <property type="match status" value="1"/>
</dbReference>
<feature type="domain" description="Histidine kinase" evidence="16">
    <location>
        <begin position="589"/>
        <end position="801"/>
    </location>
</feature>
<dbReference type="SMART" id="SM00388">
    <property type="entry name" value="HisKA"/>
    <property type="match status" value="1"/>
</dbReference>
<organism evidence="18 19">
    <name type="scientific">Larkinella knui</name>
    <dbReference type="NCBI Taxonomy" id="2025310"/>
    <lineage>
        <taxon>Bacteria</taxon>
        <taxon>Pseudomonadati</taxon>
        <taxon>Bacteroidota</taxon>
        <taxon>Cytophagia</taxon>
        <taxon>Cytophagales</taxon>
        <taxon>Spirosomataceae</taxon>
        <taxon>Larkinella</taxon>
    </lineage>
</organism>
<dbReference type="Pfam" id="PF00512">
    <property type="entry name" value="HisKA"/>
    <property type="match status" value="1"/>
</dbReference>
<dbReference type="PROSITE" id="PS50109">
    <property type="entry name" value="HIS_KIN"/>
    <property type="match status" value="1"/>
</dbReference>
<dbReference type="InterPro" id="IPR001789">
    <property type="entry name" value="Sig_transdc_resp-reg_receiver"/>
</dbReference>
<evidence type="ECO:0000259" key="15">
    <source>
        <dbReference type="PROSITE" id="PS01124"/>
    </source>
</evidence>
<dbReference type="Pfam" id="PF02518">
    <property type="entry name" value="HATPase_c"/>
    <property type="match status" value="1"/>
</dbReference>
<comment type="caution">
    <text evidence="18">The sequence shown here is derived from an EMBL/GenBank/DDBJ whole genome shotgun (WGS) entry which is preliminary data.</text>
</comment>
<dbReference type="GO" id="GO:0005524">
    <property type="term" value="F:ATP binding"/>
    <property type="evidence" value="ECO:0007669"/>
    <property type="project" value="UniProtKB-KW"/>
</dbReference>
<keyword evidence="5" id="KW-0547">Nucleotide-binding</keyword>
<evidence type="ECO:0000256" key="3">
    <source>
        <dbReference type="ARBA" id="ARBA00022553"/>
    </source>
</evidence>
<dbReference type="PROSITE" id="PS01124">
    <property type="entry name" value="HTH_ARAC_FAMILY_2"/>
    <property type="match status" value="1"/>
</dbReference>
<feature type="repeat" description="TPR" evidence="13">
    <location>
        <begin position="153"/>
        <end position="186"/>
    </location>
</feature>
<evidence type="ECO:0000256" key="13">
    <source>
        <dbReference type="PROSITE-ProRule" id="PRU00339"/>
    </source>
</evidence>
<dbReference type="InterPro" id="IPR018062">
    <property type="entry name" value="HTH_AraC-typ_CS"/>
</dbReference>
<dbReference type="CDD" id="cd00082">
    <property type="entry name" value="HisKA"/>
    <property type="match status" value="1"/>
</dbReference>
<dbReference type="InterPro" id="IPR004358">
    <property type="entry name" value="Sig_transdc_His_kin-like_C"/>
</dbReference>
<dbReference type="InterPro" id="IPR009057">
    <property type="entry name" value="Homeodomain-like_sf"/>
</dbReference>
<sequence>METSALRFLLLLYVLFRTGISSLLAQPITVQDRIYRHLNRAEQFTSSQPEKALAAAKTALTLAQKNQLTLSEGKAYQLMTRIYAERDDYVSALKAAKAALSIFHKLGDQRAICRMYIAMGVINRSLKLYDASIQANLQAQKIAEAQQDTALLGAIYGNLGNVYFDKKSYERALQSALKALNMQTARRDSQAMGNTFHNLARIYRIRREFGKAREFYNKSLDIDLKKGNQLNIGGSYADLALLSRDMGDFQQALQYSQQVLAIAKRIESKSLQQLALANLPLIYGVLGKSKEAVIAQKQYQYLTDSLQSAELARQIADLQARYQGEQKDRELSVQKLRLEAQQASLSQQRTLIVSLIAFALLGGLIGYLLFNRYKLRQRNVKLSLENQQYQLSKNLQIRQEIDETIHYFATSLYGKNTVDEILWDVAKNCIARLGFVDCVIYLLNEEGTALVQKAAYGNKNPEAYSILNPLVIPLDKGIVGSVARTGKPEIVTDTTQDPRYILDDEMRHAELAVPLLLQNKVIGVIDSEHPEKGFFKEHHQEALQTIAAICSSKIAQAIADEETKKSKILQLEADYIRELDRVKSQLFANISHEFRAPLQLILAPLRKREAISPEETQMMERNANRLLRLVNQLLDLAKAEMGILTLNLQTGNVVDFLRQTADSFQPMAAARKLRYQIDLPTTESWVAYDRDKLEKIVYNLLSNAIKFTRAGGQVTLRVEVKPETGLRLVVSDTGIGIPESLQDRIFDRFYQIDPSQTRAFEGSGLGLALTKELVELYEGSINVASQPGLGTTFVVWLPLKADASQAAHGLAGVVSATGVGQVSGLAMATPALLTEEEPAVVGGEDKPTLLLVEDHPELNHYIHQQLSNRFRVVQAMRGDEGLQVARRVVPDLIISDVMMPVMDGFSMTRHLKEDDLTSHIPVILLTAKDDVDSRKEGFEGGAEQYLAKPFALDELVARINTLLTQRDLLRKKYSREVKLQPAGALVRDREAEFLEKAMRIIGEHLTDEAFTVEVLQREMGMSRMQLHRKLKALTDQSASDFIRYIRLQRAADLLQQPGIQIAEAAYQSGFQHLSYFSRCFKEQFGMLPSEFAKQKDVSLSGIKS</sequence>
<dbReference type="Gene3D" id="3.40.50.2300">
    <property type="match status" value="1"/>
</dbReference>
<dbReference type="InterPro" id="IPR003661">
    <property type="entry name" value="HisK_dim/P_dom"/>
</dbReference>
<keyword evidence="11" id="KW-0804">Transcription</keyword>